<dbReference type="InParanoid" id="A0A0D2J0Z8"/>
<accession>A0A0D2J0Z8</accession>
<organism evidence="1 2">
    <name type="scientific">Dethiosulfatarculus sandiegensis</name>
    <dbReference type="NCBI Taxonomy" id="1429043"/>
    <lineage>
        <taxon>Bacteria</taxon>
        <taxon>Pseudomonadati</taxon>
        <taxon>Thermodesulfobacteriota</taxon>
        <taxon>Desulfarculia</taxon>
        <taxon>Desulfarculales</taxon>
        <taxon>Desulfarculaceae</taxon>
        <taxon>Dethiosulfatarculus</taxon>
    </lineage>
</organism>
<sequence>MAWSGRVRQKVGVKSFPKKADITKPTFGLPRRGSGMIQNEVEVLTKEAPVLLVWMPTALSGLLEIAPEFFEKWLAPHLDLGSSPIFQLSSILSRKDPQEMNLVCRAVYDNPEVGVTLTRRWPDSFIRQLIAANQRLTEMSGRSLRQLLRTGDMRLFQTRRHSAKISASMQAKTEFLIPYTGRASWKRPDARPNIFEFVAIPFYLGEELFVAGFDREVTD</sequence>
<evidence type="ECO:0000313" key="2">
    <source>
        <dbReference type="Proteomes" id="UP000032233"/>
    </source>
</evidence>
<dbReference type="STRING" id="1429043.X474_21975"/>
<protein>
    <submittedName>
        <fullName evidence="1">Uncharacterized protein</fullName>
    </submittedName>
</protein>
<dbReference type="EMBL" id="AZAC01000038">
    <property type="protein sequence ID" value="KIX11914.1"/>
    <property type="molecule type" value="Genomic_DNA"/>
</dbReference>
<name>A0A0D2J0Z8_9BACT</name>
<dbReference type="Proteomes" id="UP000032233">
    <property type="component" value="Unassembled WGS sequence"/>
</dbReference>
<keyword evidence="2" id="KW-1185">Reference proteome</keyword>
<dbReference type="AlphaFoldDB" id="A0A0D2J0Z8"/>
<comment type="caution">
    <text evidence="1">The sequence shown here is derived from an EMBL/GenBank/DDBJ whole genome shotgun (WGS) entry which is preliminary data.</text>
</comment>
<gene>
    <name evidence="1" type="ORF">X474_21975</name>
</gene>
<reference evidence="1 2" key="1">
    <citation type="submission" date="2013-11" db="EMBL/GenBank/DDBJ databases">
        <title>Metagenomic analysis of a methanogenic consortium involved in long chain n-alkane degradation.</title>
        <authorList>
            <person name="Davidova I.A."/>
            <person name="Callaghan A.V."/>
            <person name="Wawrik B."/>
            <person name="Pruitt S."/>
            <person name="Marks C."/>
            <person name="Duncan K.E."/>
            <person name="Suflita J.M."/>
        </authorList>
    </citation>
    <scope>NUCLEOTIDE SEQUENCE [LARGE SCALE GENOMIC DNA]</scope>
    <source>
        <strain evidence="1 2">SPR</strain>
    </source>
</reference>
<evidence type="ECO:0000313" key="1">
    <source>
        <dbReference type="EMBL" id="KIX11914.1"/>
    </source>
</evidence>
<proteinExistence type="predicted"/>